<organism evidence="1 2">
    <name type="scientific">Methylobacterium oryzae</name>
    <dbReference type="NCBI Taxonomy" id="334852"/>
    <lineage>
        <taxon>Bacteria</taxon>
        <taxon>Pseudomonadati</taxon>
        <taxon>Pseudomonadota</taxon>
        <taxon>Alphaproteobacteria</taxon>
        <taxon>Hyphomicrobiales</taxon>
        <taxon>Methylobacteriaceae</taxon>
        <taxon>Methylobacterium</taxon>
    </lineage>
</organism>
<evidence type="ECO:0000313" key="1">
    <source>
        <dbReference type="EMBL" id="MEE7492273.1"/>
    </source>
</evidence>
<sequence>MIDFHCHLDLYPDPTAAVRQADAARVYVLSVTTTPKAWHGTSALAKGRSRIRTALGLHPQLAHERHRELALFEGLLPETRYVGEVGLDGTPEFRDHAAVQHRVFETVLRMSALHGGRVLSIHSRRACDEVLDCLRRQPDAGTPILHWFSGSKAQLIRAADQGCWFSVGPPMTRSATGRALLRHLPRDRVLTETDGPFAQENGRPLRPEDTGAMAASLANAWGIGEATVTDQLLANLRRLSGSDAVLDRGPSHAA</sequence>
<dbReference type="InterPro" id="IPR032466">
    <property type="entry name" value="Metal_Hydrolase"/>
</dbReference>
<reference evidence="1 2" key="1">
    <citation type="journal article" date="2012" name="Genet. Mol. Biol.">
        <title>Analysis of 16S rRNA and mxaF genes revealing insights into Methylobacterium niche-specific plant association.</title>
        <authorList>
            <person name="Dourado M.N."/>
            <person name="Andreote F.D."/>
            <person name="Dini-Andreote F."/>
            <person name="Conti R."/>
            <person name="Araujo J.M."/>
            <person name="Araujo W.L."/>
        </authorList>
    </citation>
    <scope>NUCLEOTIDE SEQUENCE [LARGE SCALE GENOMIC DNA]</scope>
    <source>
        <strain evidence="1 2">TC3-10</strain>
    </source>
</reference>
<keyword evidence="2" id="KW-1185">Reference proteome</keyword>
<dbReference type="PIRSF" id="PIRSF005902">
    <property type="entry name" value="DNase_TatD"/>
    <property type="match status" value="1"/>
</dbReference>
<dbReference type="GO" id="GO:0016787">
    <property type="term" value="F:hydrolase activity"/>
    <property type="evidence" value="ECO:0007669"/>
    <property type="project" value="UniProtKB-KW"/>
</dbReference>
<dbReference type="CDD" id="cd01310">
    <property type="entry name" value="TatD_DNAse"/>
    <property type="match status" value="1"/>
</dbReference>
<proteinExistence type="predicted"/>
<dbReference type="SUPFAM" id="SSF51556">
    <property type="entry name" value="Metallo-dependent hydrolases"/>
    <property type="match status" value="1"/>
</dbReference>
<accession>A0ABU7TRJ0</accession>
<dbReference type="InterPro" id="IPR001130">
    <property type="entry name" value="TatD-like"/>
</dbReference>
<protein>
    <submittedName>
        <fullName evidence="1">Hydrolase TatD</fullName>
    </submittedName>
</protein>
<name>A0ABU7TRJ0_9HYPH</name>
<evidence type="ECO:0000313" key="2">
    <source>
        <dbReference type="Proteomes" id="UP001355206"/>
    </source>
</evidence>
<dbReference type="Proteomes" id="UP001355206">
    <property type="component" value="Unassembled WGS sequence"/>
</dbReference>
<dbReference type="Gene3D" id="3.20.20.140">
    <property type="entry name" value="Metal-dependent hydrolases"/>
    <property type="match status" value="1"/>
</dbReference>
<comment type="caution">
    <text evidence="1">The sequence shown here is derived from an EMBL/GenBank/DDBJ whole genome shotgun (WGS) entry which is preliminary data.</text>
</comment>
<gene>
    <name evidence="1" type="ORF">MOTC310_18050</name>
</gene>
<dbReference type="PANTHER" id="PTHR46124:SF2">
    <property type="entry name" value="D-AMINOACYL-TRNA DEACYLASE"/>
    <property type="match status" value="1"/>
</dbReference>
<dbReference type="RefSeq" id="WP_331302800.1">
    <property type="nucleotide sequence ID" value="NZ_MLCA01000009.1"/>
</dbReference>
<dbReference type="EMBL" id="MLCA01000009">
    <property type="protein sequence ID" value="MEE7492273.1"/>
    <property type="molecule type" value="Genomic_DNA"/>
</dbReference>
<dbReference type="PANTHER" id="PTHR46124">
    <property type="entry name" value="D-AMINOACYL-TRNA DEACYLASE"/>
    <property type="match status" value="1"/>
</dbReference>
<dbReference type="NCBIfam" id="NF041926">
    <property type="entry name" value="QatD"/>
    <property type="match status" value="1"/>
</dbReference>
<keyword evidence="1" id="KW-0378">Hydrolase</keyword>
<dbReference type="InterPro" id="IPR049677">
    <property type="entry name" value="QatD"/>
</dbReference>
<dbReference type="Pfam" id="PF01026">
    <property type="entry name" value="TatD_DNase"/>
    <property type="match status" value="1"/>
</dbReference>